<comment type="caution">
    <text evidence="1">The sequence shown here is derived from an EMBL/GenBank/DDBJ whole genome shotgun (WGS) entry which is preliminary data.</text>
</comment>
<evidence type="ECO:0000313" key="2">
    <source>
        <dbReference type="Proteomes" id="UP000828048"/>
    </source>
</evidence>
<organism evidence="1 2">
    <name type="scientific">Vaccinium darrowii</name>
    <dbReference type="NCBI Taxonomy" id="229202"/>
    <lineage>
        <taxon>Eukaryota</taxon>
        <taxon>Viridiplantae</taxon>
        <taxon>Streptophyta</taxon>
        <taxon>Embryophyta</taxon>
        <taxon>Tracheophyta</taxon>
        <taxon>Spermatophyta</taxon>
        <taxon>Magnoliopsida</taxon>
        <taxon>eudicotyledons</taxon>
        <taxon>Gunneridae</taxon>
        <taxon>Pentapetalae</taxon>
        <taxon>asterids</taxon>
        <taxon>Ericales</taxon>
        <taxon>Ericaceae</taxon>
        <taxon>Vaccinioideae</taxon>
        <taxon>Vaccinieae</taxon>
        <taxon>Vaccinium</taxon>
    </lineage>
</organism>
<name>A0ACB7YAN4_9ERIC</name>
<gene>
    <name evidence="1" type="ORF">Vadar_034756</name>
</gene>
<dbReference type="EMBL" id="CM037157">
    <property type="protein sequence ID" value="KAH7850550.1"/>
    <property type="molecule type" value="Genomic_DNA"/>
</dbReference>
<reference evidence="1 2" key="1">
    <citation type="journal article" date="2021" name="Hortic Res">
        <title>High-quality reference genome and annotation aids understanding of berry development for evergreen blueberry (Vaccinium darrowii).</title>
        <authorList>
            <person name="Yu J."/>
            <person name="Hulse-Kemp A.M."/>
            <person name="Babiker E."/>
            <person name="Staton M."/>
        </authorList>
    </citation>
    <scope>NUCLEOTIDE SEQUENCE [LARGE SCALE GENOMIC DNA]</scope>
    <source>
        <strain evidence="2">cv. NJ 8807/NJ 8810</strain>
        <tissue evidence="1">Young leaf</tissue>
    </source>
</reference>
<evidence type="ECO:0000313" key="1">
    <source>
        <dbReference type="EMBL" id="KAH7850550.1"/>
    </source>
</evidence>
<dbReference type="Proteomes" id="UP000828048">
    <property type="component" value="Chromosome 7"/>
</dbReference>
<proteinExistence type="predicted"/>
<keyword evidence="2" id="KW-1185">Reference proteome</keyword>
<protein>
    <submittedName>
        <fullName evidence="1">Uncharacterized protein</fullName>
    </submittedName>
</protein>
<accession>A0ACB7YAN4</accession>
<sequence>MERRVIVPCSIVGFLGLLSTALDFAAEAMRMKGSQVQLTSPSTCTNPSSTVANLGLIAVCALGTAQVIMLIETGCFCHKRGPHLSKTNPALAVIYSAVSWFTYAIAVLLYFGIDSYYCYFGKPGVFAVAAILSLASVILRILQYLVLYSATDKTNAPGVGPAAAAPNQAGIAMGQPQFPPPNIQASLSVHQNNRNMRVECGILWTIP</sequence>